<dbReference type="EMBL" id="CAESAF010000080">
    <property type="protein sequence ID" value="CAB4338875.1"/>
    <property type="molecule type" value="Genomic_DNA"/>
</dbReference>
<accession>A0A6J5Z8A1</accession>
<reference evidence="2" key="1">
    <citation type="submission" date="2020-05" db="EMBL/GenBank/DDBJ databases">
        <authorList>
            <person name="Chiriac C."/>
            <person name="Salcher M."/>
            <person name="Ghai R."/>
            <person name="Kavagutti S V."/>
        </authorList>
    </citation>
    <scope>NUCLEOTIDE SEQUENCE</scope>
</reference>
<keyword evidence="1" id="KW-0472">Membrane</keyword>
<name>A0A6J5Z8A1_9ZZZZ</name>
<evidence type="ECO:0000256" key="1">
    <source>
        <dbReference type="SAM" id="Phobius"/>
    </source>
</evidence>
<feature type="transmembrane region" description="Helical" evidence="1">
    <location>
        <begin position="21"/>
        <end position="41"/>
    </location>
</feature>
<gene>
    <name evidence="2" type="ORF">UFOPK3574_00759</name>
</gene>
<protein>
    <submittedName>
        <fullName evidence="2">Unannotated protein</fullName>
    </submittedName>
</protein>
<dbReference type="AlphaFoldDB" id="A0A6J5Z8A1"/>
<sequence length="169" mass="18420">MRRGRAPVSVLGEDVTEKAGWMYADLFLALMVIFLATISFVPNTRVAPPVGNTEVTPQVSLNSINMTSGMANLYTKFDPEKMKSDIAVFKKSEGMSESSEVIYVQIIGGYDAAKEKINSATISAINFSVEMKSQLPEIFNQASFKIDVSDKIPSKSVAVRITFAPKVGN</sequence>
<keyword evidence="1" id="KW-1133">Transmembrane helix</keyword>
<organism evidence="2">
    <name type="scientific">freshwater metagenome</name>
    <dbReference type="NCBI Taxonomy" id="449393"/>
    <lineage>
        <taxon>unclassified sequences</taxon>
        <taxon>metagenomes</taxon>
        <taxon>ecological metagenomes</taxon>
    </lineage>
</organism>
<keyword evidence="1" id="KW-0812">Transmembrane</keyword>
<proteinExistence type="predicted"/>
<evidence type="ECO:0000313" key="2">
    <source>
        <dbReference type="EMBL" id="CAB4338875.1"/>
    </source>
</evidence>